<dbReference type="Gene3D" id="3.20.20.70">
    <property type="entry name" value="Aldolase class I"/>
    <property type="match status" value="1"/>
</dbReference>
<dbReference type="InterPro" id="IPR058240">
    <property type="entry name" value="rSAM_sf"/>
</dbReference>
<dbReference type="AlphaFoldDB" id="A0AA41YKH4"/>
<dbReference type="InterPro" id="IPR050377">
    <property type="entry name" value="Radical_SAM_PqqE_MftC-like"/>
</dbReference>
<proteinExistence type="predicted"/>
<dbReference type="InterPro" id="IPR034391">
    <property type="entry name" value="AdoMet-like_SPASM_containing"/>
</dbReference>
<dbReference type="InterPro" id="IPR007197">
    <property type="entry name" value="rSAM"/>
</dbReference>
<evidence type="ECO:0000313" key="7">
    <source>
        <dbReference type="EMBL" id="MCW3473857.1"/>
    </source>
</evidence>
<comment type="cofactor">
    <cofactor evidence="1">
        <name>[4Fe-4S] cluster</name>
        <dbReference type="ChEBI" id="CHEBI:49883"/>
    </cofactor>
</comment>
<evidence type="ECO:0000256" key="4">
    <source>
        <dbReference type="ARBA" id="ARBA00022723"/>
    </source>
</evidence>
<reference evidence="7" key="2">
    <citation type="submission" date="2022-10" db="EMBL/GenBank/DDBJ databases">
        <authorList>
            <person name="Trinh H.N."/>
        </authorList>
    </citation>
    <scope>NUCLEOTIDE SEQUENCE</scope>
    <source>
        <strain evidence="7">RN2-1</strain>
    </source>
</reference>
<keyword evidence="2" id="KW-0004">4Fe-4S</keyword>
<keyword evidence="4" id="KW-0479">Metal-binding</keyword>
<evidence type="ECO:0000256" key="6">
    <source>
        <dbReference type="ARBA" id="ARBA00023014"/>
    </source>
</evidence>
<dbReference type="Proteomes" id="UP001165679">
    <property type="component" value="Unassembled WGS sequence"/>
</dbReference>
<accession>A0AA41YKH4</accession>
<evidence type="ECO:0000256" key="3">
    <source>
        <dbReference type="ARBA" id="ARBA00022691"/>
    </source>
</evidence>
<evidence type="ECO:0008006" key="9">
    <source>
        <dbReference type="Google" id="ProtNLM"/>
    </source>
</evidence>
<keyword evidence="3" id="KW-0949">S-adenosyl-L-methionine</keyword>
<keyword evidence="6" id="KW-0411">Iron-sulfur</keyword>
<gene>
    <name evidence="7" type="ORF">OL599_04640</name>
</gene>
<evidence type="ECO:0000313" key="8">
    <source>
        <dbReference type="Proteomes" id="UP001165679"/>
    </source>
</evidence>
<dbReference type="InterPro" id="IPR013785">
    <property type="entry name" value="Aldolase_TIM"/>
</dbReference>
<comment type="caution">
    <text evidence="7">The sequence shown here is derived from an EMBL/GenBank/DDBJ whole genome shotgun (WGS) entry which is preliminary data.</text>
</comment>
<evidence type="ECO:0000256" key="1">
    <source>
        <dbReference type="ARBA" id="ARBA00001966"/>
    </source>
</evidence>
<sequence>MTSVGAMLSHLRSQLGSKFSLSSQSSLTGSPVHASAAAEVAWLAPLIPVTPGKRDFLRQVDAFQQGRIDELAAAYDNRALARLVLLKVGNLLVSQHGFHHRHTQLAGRPTQIMLDPSNTCQLQCPGCVHSSNATAGYGPPGDGRIFFEWPKGVMPPGTFDRIMSDYAPFAFAAVMYNYGEPLINKQFPDMVRRAKALGLYTWTSSNLSLSFDVDGVVGSDLDLLTMSIDGTSQETLQHYRRRGKYDLCLANMRALVAAKRRLGGGPHLVWQFLTFAHNSHEIETALALAQEIGVDELNVVTPLDMTWDDPTVPIHKSERAGRYVFNEDRHLTSPAAAAGLAIDEAVCDGLLSERWVDRMDRLGIQEEPSRAGRATCDWLYQNVTFDSADRVMPCCMAPTTTQHLHFATLGAADGDVTNSDEFRRARLAFVDRAAYDADAPSHPGREPHCANCKATPTLNFPVNPHVAMQLQCLDQGRVFDAAAINSLTGSTPAGPA</sequence>
<evidence type="ECO:0000256" key="2">
    <source>
        <dbReference type="ARBA" id="ARBA00022485"/>
    </source>
</evidence>
<keyword evidence="8" id="KW-1185">Reference proteome</keyword>
<dbReference type="SUPFAM" id="SSF102114">
    <property type="entry name" value="Radical SAM enzymes"/>
    <property type="match status" value="1"/>
</dbReference>
<name>A0AA41YKH4_9PROT</name>
<dbReference type="EMBL" id="JAPDNT010000002">
    <property type="protein sequence ID" value="MCW3473857.1"/>
    <property type="molecule type" value="Genomic_DNA"/>
</dbReference>
<dbReference type="PANTHER" id="PTHR11228">
    <property type="entry name" value="RADICAL SAM DOMAIN PROTEIN"/>
    <property type="match status" value="1"/>
</dbReference>
<dbReference type="SFLD" id="SFLDG01387">
    <property type="entry name" value="BtrN-like_SPASM_domain_contain"/>
    <property type="match status" value="1"/>
</dbReference>
<keyword evidence="5" id="KW-0408">Iron</keyword>
<dbReference type="SFLD" id="SFLDS00029">
    <property type="entry name" value="Radical_SAM"/>
    <property type="match status" value="1"/>
</dbReference>
<dbReference type="PANTHER" id="PTHR11228:SF7">
    <property type="entry name" value="PQQA PEPTIDE CYCLASE"/>
    <property type="match status" value="1"/>
</dbReference>
<organism evidence="7 8">
    <name type="scientific">Limobrevibacterium gyesilva</name>
    <dbReference type="NCBI Taxonomy" id="2991712"/>
    <lineage>
        <taxon>Bacteria</taxon>
        <taxon>Pseudomonadati</taxon>
        <taxon>Pseudomonadota</taxon>
        <taxon>Alphaproteobacteria</taxon>
        <taxon>Acetobacterales</taxon>
        <taxon>Acetobacteraceae</taxon>
        <taxon>Limobrevibacterium</taxon>
    </lineage>
</organism>
<dbReference type="SFLD" id="SFLDG01067">
    <property type="entry name" value="SPASM/twitch_domain_containing"/>
    <property type="match status" value="1"/>
</dbReference>
<evidence type="ECO:0000256" key="5">
    <source>
        <dbReference type="ARBA" id="ARBA00023004"/>
    </source>
</evidence>
<reference evidence="7" key="1">
    <citation type="submission" date="2022-09" db="EMBL/GenBank/DDBJ databases">
        <title>Rhodovastum sp. nov. RN2-1 isolated from soil in Seongnam, South Korea.</title>
        <authorList>
            <person name="Le N.T."/>
        </authorList>
    </citation>
    <scope>NUCLEOTIDE SEQUENCE</scope>
    <source>
        <strain evidence="7">RN2-1</strain>
    </source>
</reference>
<protein>
    <recommendedName>
        <fullName evidence="9">Radical SAM protein</fullName>
    </recommendedName>
</protein>